<comment type="caution">
    <text evidence="1">The sequence shown here is derived from an EMBL/GenBank/DDBJ whole genome shotgun (WGS) entry which is preliminary data.</text>
</comment>
<accession>A0A812QV85</accession>
<keyword evidence="2" id="KW-1185">Reference proteome</keyword>
<name>A0A812QV85_9DINO</name>
<dbReference type="OrthoDB" id="271080at2759"/>
<dbReference type="Proteomes" id="UP000604046">
    <property type="component" value="Unassembled WGS sequence"/>
</dbReference>
<evidence type="ECO:0000313" key="2">
    <source>
        <dbReference type="Proteomes" id="UP000604046"/>
    </source>
</evidence>
<reference evidence="1" key="1">
    <citation type="submission" date="2021-02" db="EMBL/GenBank/DDBJ databases">
        <authorList>
            <person name="Dougan E. K."/>
            <person name="Rhodes N."/>
            <person name="Thang M."/>
            <person name="Chan C."/>
        </authorList>
    </citation>
    <scope>NUCLEOTIDE SEQUENCE</scope>
</reference>
<dbReference type="EMBL" id="CAJNDS010002274">
    <property type="protein sequence ID" value="CAE7405381.1"/>
    <property type="molecule type" value="Genomic_DNA"/>
</dbReference>
<evidence type="ECO:0000313" key="1">
    <source>
        <dbReference type="EMBL" id="CAE7405381.1"/>
    </source>
</evidence>
<gene>
    <name evidence="1" type="primary">IFT25</name>
    <name evidence="1" type="ORF">SNAT2548_LOCUS22051</name>
</gene>
<protein>
    <submittedName>
        <fullName evidence="1">IFT25 protein</fullName>
    </submittedName>
</protein>
<sequence>MQEEVSAFENCIGAGRVEGWFCTSSFDNEKKGWGHVESYSFEGHLFFHLQRSPSLRGVRYSKRDPVSFEVVEFNGRCEAVKLLLPTMPQDDPDEVQMRKCMQCPGKVERTP</sequence>
<proteinExistence type="predicted"/>
<dbReference type="AlphaFoldDB" id="A0A812QV85"/>
<organism evidence="1 2">
    <name type="scientific">Symbiodinium natans</name>
    <dbReference type="NCBI Taxonomy" id="878477"/>
    <lineage>
        <taxon>Eukaryota</taxon>
        <taxon>Sar</taxon>
        <taxon>Alveolata</taxon>
        <taxon>Dinophyceae</taxon>
        <taxon>Suessiales</taxon>
        <taxon>Symbiodiniaceae</taxon>
        <taxon>Symbiodinium</taxon>
    </lineage>
</organism>